<organism evidence="1 2">
    <name type="scientific">Xylaria multiplex</name>
    <dbReference type="NCBI Taxonomy" id="323545"/>
    <lineage>
        <taxon>Eukaryota</taxon>
        <taxon>Fungi</taxon>
        <taxon>Dikarya</taxon>
        <taxon>Ascomycota</taxon>
        <taxon>Pezizomycotina</taxon>
        <taxon>Sordariomycetes</taxon>
        <taxon>Xylariomycetidae</taxon>
        <taxon>Xylariales</taxon>
        <taxon>Xylariaceae</taxon>
        <taxon>Xylaria</taxon>
    </lineage>
</organism>
<reference evidence="1 2" key="1">
    <citation type="submission" date="2019-12" db="EMBL/GenBank/DDBJ databases">
        <title>Draft genome sequence of the ascomycete Xylaria multiplex DSM 110363.</title>
        <authorList>
            <person name="Buettner E."/>
            <person name="Kellner H."/>
        </authorList>
    </citation>
    <scope>NUCLEOTIDE SEQUENCE [LARGE SCALE GENOMIC DNA]</scope>
    <source>
        <strain evidence="1 2">DSM 110363</strain>
    </source>
</reference>
<keyword evidence="2" id="KW-1185">Reference proteome</keyword>
<proteinExistence type="predicted"/>
<dbReference type="AlphaFoldDB" id="A0A7C8IHP0"/>
<accession>A0A7C8IHP0</accession>
<dbReference type="Proteomes" id="UP000481858">
    <property type="component" value="Unassembled WGS sequence"/>
</dbReference>
<evidence type="ECO:0000313" key="2">
    <source>
        <dbReference type="Proteomes" id="UP000481858"/>
    </source>
</evidence>
<dbReference type="InParanoid" id="A0A7C8IHP0"/>
<dbReference type="EMBL" id="WUBL01000173">
    <property type="protein sequence ID" value="KAF2963946.1"/>
    <property type="molecule type" value="Genomic_DNA"/>
</dbReference>
<sequence length="124" mass="13602">MPRAAVESRPLPAGADAEVEKLVPWMRSDEANFHTFGSVRICQNLDGLSSETSDLVALLWDEIKTGDSQANPRVTAFYFEETMTIPAGTVEVGGLRHTPNSYFRLKAKTQVSGNFLGLLLTHHA</sequence>
<comment type="caution">
    <text evidence="1">The sequence shown here is derived from an EMBL/GenBank/DDBJ whole genome shotgun (WGS) entry which is preliminary data.</text>
</comment>
<protein>
    <submittedName>
        <fullName evidence="1">Uncharacterized protein</fullName>
    </submittedName>
</protein>
<name>A0A7C8IHP0_9PEZI</name>
<gene>
    <name evidence="1" type="ORF">GQX73_g9622</name>
</gene>
<dbReference type="OrthoDB" id="5141181at2759"/>
<evidence type="ECO:0000313" key="1">
    <source>
        <dbReference type="EMBL" id="KAF2963946.1"/>
    </source>
</evidence>